<evidence type="ECO:0000313" key="19">
    <source>
        <dbReference type="EMBL" id="QDT32515.1"/>
    </source>
</evidence>
<dbReference type="PROSITE" id="PS00379">
    <property type="entry name" value="CDP_ALCOHOL_P_TRANSF"/>
    <property type="match status" value="1"/>
</dbReference>
<name>A0A517QLK6_9PLAN</name>
<dbReference type="GO" id="GO:0016020">
    <property type="term" value="C:membrane"/>
    <property type="evidence" value="ECO:0007669"/>
    <property type="project" value="UniProtKB-SubCell"/>
</dbReference>
<evidence type="ECO:0000256" key="17">
    <source>
        <dbReference type="SAM" id="MobiDB-lite"/>
    </source>
</evidence>
<proteinExistence type="inferred from homology"/>
<dbReference type="OrthoDB" id="9796672at2"/>
<evidence type="ECO:0000256" key="2">
    <source>
        <dbReference type="ARBA" id="ARBA00005042"/>
    </source>
</evidence>
<protein>
    <recommendedName>
        <fullName evidence="5 15">CDP-diacylglycerol--glycerol-3-phosphate 3-phosphatidyltransferase</fullName>
        <ecNumber evidence="4 15">2.7.8.5</ecNumber>
    </recommendedName>
</protein>
<evidence type="ECO:0000256" key="6">
    <source>
        <dbReference type="ARBA" id="ARBA00022516"/>
    </source>
</evidence>
<evidence type="ECO:0000256" key="13">
    <source>
        <dbReference type="ARBA" id="ARBA00023264"/>
    </source>
</evidence>
<dbReference type="GO" id="GO:0008444">
    <property type="term" value="F:CDP-diacylglycerol-glycerol-3-phosphate 3-phosphatidyltransferase activity"/>
    <property type="evidence" value="ECO:0007669"/>
    <property type="project" value="UniProtKB-UniRule"/>
</dbReference>
<dbReference type="Proteomes" id="UP000315724">
    <property type="component" value="Chromosome"/>
</dbReference>
<evidence type="ECO:0000256" key="14">
    <source>
        <dbReference type="ARBA" id="ARBA00048586"/>
    </source>
</evidence>
<comment type="pathway">
    <text evidence="2">Phospholipid metabolism; phosphatidylglycerol biosynthesis; phosphatidylglycerol from CDP-diacylglycerol: step 1/2.</text>
</comment>
<evidence type="ECO:0000256" key="18">
    <source>
        <dbReference type="SAM" id="Phobius"/>
    </source>
</evidence>
<feature type="transmembrane region" description="Helical" evidence="18">
    <location>
        <begin position="25"/>
        <end position="44"/>
    </location>
</feature>
<accession>A0A517QLK6</accession>
<dbReference type="Gene3D" id="1.20.120.1760">
    <property type="match status" value="1"/>
</dbReference>
<dbReference type="AlphaFoldDB" id="A0A517QLK6"/>
<keyword evidence="7 16" id="KW-0808">Transferase</keyword>
<dbReference type="GO" id="GO:0046474">
    <property type="term" value="P:glycerophospholipid biosynthetic process"/>
    <property type="evidence" value="ECO:0007669"/>
    <property type="project" value="TreeGrafter"/>
</dbReference>
<evidence type="ECO:0000256" key="16">
    <source>
        <dbReference type="RuleBase" id="RU003750"/>
    </source>
</evidence>
<dbReference type="InterPro" id="IPR004570">
    <property type="entry name" value="Phosphatidylglycerol_P_synth"/>
</dbReference>
<comment type="subcellular location">
    <subcellularLocation>
        <location evidence="1">Membrane</location>
        <topology evidence="1">Multi-pass membrane protein</topology>
    </subcellularLocation>
</comment>
<keyword evidence="12" id="KW-0594">Phospholipid biosynthesis</keyword>
<dbReference type="Pfam" id="PF01066">
    <property type="entry name" value="CDP-OH_P_transf"/>
    <property type="match status" value="1"/>
</dbReference>
<dbReference type="InterPro" id="IPR050324">
    <property type="entry name" value="CDP-alcohol_PTase-I"/>
</dbReference>
<dbReference type="NCBIfam" id="TIGR00560">
    <property type="entry name" value="pgsA"/>
    <property type="match status" value="1"/>
</dbReference>
<feature type="region of interest" description="Disordered" evidence="17">
    <location>
        <begin position="1"/>
        <end position="22"/>
    </location>
</feature>
<evidence type="ECO:0000256" key="11">
    <source>
        <dbReference type="ARBA" id="ARBA00023136"/>
    </source>
</evidence>
<dbReference type="EC" id="2.7.8.5" evidence="4 15"/>
<dbReference type="KEGG" id="tpol:Mal48_17620"/>
<evidence type="ECO:0000256" key="10">
    <source>
        <dbReference type="ARBA" id="ARBA00023098"/>
    </source>
</evidence>
<evidence type="ECO:0000256" key="9">
    <source>
        <dbReference type="ARBA" id="ARBA00022989"/>
    </source>
</evidence>
<dbReference type="EMBL" id="CP036267">
    <property type="protein sequence ID" value="QDT32515.1"/>
    <property type="molecule type" value="Genomic_DNA"/>
</dbReference>
<keyword evidence="10" id="KW-0443">Lipid metabolism</keyword>
<dbReference type="PIRSF" id="PIRSF000847">
    <property type="entry name" value="Phos_ph_gly_syn"/>
    <property type="match status" value="1"/>
</dbReference>
<feature type="transmembrane region" description="Helical" evidence="18">
    <location>
        <begin position="93"/>
        <end position="119"/>
    </location>
</feature>
<keyword evidence="8 18" id="KW-0812">Transmembrane</keyword>
<keyword evidence="13" id="KW-1208">Phospholipid metabolism</keyword>
<evidence type="ECO:0000256" key="7">
    <source>
        <dbReference type="ARBA" id="ARBA00022679"/>
    </source>
</evidence>
<comment type="catalytic activity">
    <reaction evidence="14">
        <text>a CDP-1,2-diacyl-sn-glycerol + sn-glycerol 3-phosphate = a 1,2-diacyl-sn-glycero-3-phospho-(1'-sn-glycero-3'-phosphate) + CMP + H(+)</text>
        <dbReference type="Rhea" id="RHEA:12593"/>
        <dbReference type="ChEBI" id="CHEBI:15378"/>
        <dbReference type="ChEBI" id="CHEBI:57597"/>
        <dbReference type="ChEBI" id="CHEBI:58332"/>
        <dbReference type="ChEBI" id="CHEBI:60110"/>
        <dbReference type="ChEBI" id="CHEBI:60377"/>
        <dbReference type="EC" id="2.7.8.5"/>
    </reaction>
</comment>
<sequence length="231" mass="25561">MANSEDVANPETKTNPEKAPEVSSWNLPNAITFSRLILAFVVLAMLDMTEWWITCTAVFVFAVSTDFLDGYLARKWNQVTVLGRIMDPFVDKVIIGGTLIFLIPHPDSGVCAWLTFIVIGREMFVTGLRSVLEGHGVDFSAKWSGKIKMIVQSITIPLAILSLSPEFGDWLGENKVSFLQVRDLFLYATVGITLYSGGEYTWRGLTLLKAQAETPESDGLNESSTEDSDNL</sequence>
<dbReference type="PANTHER" id="PTHR14269:SF62">
    <property type="entry name" value="CDP-DIACYLGLYCEROL--GLYCEROL-3-PHOSPHATE 3-PHOSPHATIDYLTRANSFERASE 1, CHLOROPLASTIC"/>
    <property type="match status" value="1"/>
</dbReference>
<evidence type="ECO:0000256" key="4">
    <source>
        <dbReference type="ARBA" id="ARBA00013170"/>
    </source>
</evidence>
<dbReference type="InterPro" id="IPR043130">
    <property type="entry name" value="CDP-OH_PTrfase_TM_dom"/>
</dbReference>
<evidence type="ECO:0000256" key="12">
    <source>
        <dbReference type="ARBA" id="ARBA00023209"/>
    </source>
</evidence>
<reference evidence="19 20" key="1">
    <citation type="submission" date="2019-02" db="EMBL/GenBank/DDBJ databases">
        <title>Deep-cultivation of Planctomycetes and their phenomic and genomic characterization uncovers novel biology.</title>
        <authorList>
            <person name="Wiegand S."/>
            <person name="Jogler M."/>
            <person name="Boedeker C."/>
            <person name="Pinto D."/>
            <person name="Vollmers J."/>
            <person name="Rivas-Marin E."/>
            <person name="Kohn T."/>
            <person name="Peeters S.H."/>
            <person name="Heuer A."/>
            <person name="Rast P."/>
            <person name="Oberbeckmann S."/>
            <person name="Bunk B."/>
            <person name="Jeske O."/>
            <person name="Meyerdierks A."/>
            <person name="Storesund J.E."/>
            <person name="Kallscheuer N."/>
            <person name="Luecker S."/>
            <person name="Lage O.M."/>
            <person name="Pohl T."/>
            <person name="Merkel B.J."/>
            <person name="Hornburger P."/>
            <person name="Mueller R.-W."/>
            <person name="Bruemmer F."/>
            <person name="Labrenz M."/>
            <person name="Spormann A.M."/>
            <person name="Op den Camp H."/>
            <person name="Overmann J."/>
            <person name="Amann R."/>
            <person name="Jetten M.S.M."/>
            <person name="Mascher T."/>
            <person name="Medema M.H."/>
            <person name="Devos D.P."/>
            <person name="Kaster A.-K."/>
            <person name="Ovreas L."/>
            <person name="Rohde M."/>
            <person name="Galperin M.Y."/>
            <person name="Jogler C."/>
        </authorList>
    </citation>
    <scope>NUCLEOTIDE SEQUENCE [LARGE SCALE GENOMIC DNA]</scope>
    <source>
        <strain evidence="19 20">Mal48</strain>
    </source>
</reference>
<dbReference type="InterPro" id="IPR000462">
    <property type="entry name" value="CDP-OH_P_trans"/>
</dbReference>
<keyword evidence="9 18" id="KW-1133">Transmembrane helix</keyword>
<evidence type="ECO:0000256" key="1">
    <source>
        <dbReference type="ARBA" id="ARBA00004141"/>
    </source>
</evidence>
<evidence type="ECO:0000256" key="5">
    <source>
        <dbReference type="ARBA" id="ARBA00014944"/>
    </source>
</evidence>
<dbReference type="RefSeq" id="WP_145197826.1">
    <property type="nucleotide sequence ID" value="NZ_CP036267.1"/>
</dbReference>
<keyword evidence="6" id="KW-0444">Lipid biosynthesis</keyword>
<keyword evidence="11 18" id="KW-0472">Membrane</keyword>
<evidence type="ECO:0000256" key="8">
    <source>
        <dbReference type="ARBA" id="ARBA00022692"/>
    </source>
</evidence>
<dbReference type="PANTHER" id="PTHR14269">
    <property type="entry name" value="CDP-DIACYLGLYCEROL--GLYCEROL-3-PHOSPHATE 3-PHOSPHATIDYLTRANSFERASE-RELATED"/>
    <property type="match status" value="1"/>
</dbReference>
<evidence type="ECO:0000256" key="15">
    <source>
        <dbReference type="NCBIfam" id="TIGR00560"/>
    </source>
</evidence>
<evidence type="ECO:0000313" key="20">
    <source>
        <dbReference type="Proteomes" id="UP000315724"/>
    </source>
</evidence>
<evidence type="ECO:0000256" key="3">
    <source>
        <dbReference type="ARBA" id="ARBA00010441"/>
    </source>
</evidence>
<feature type="transmembrane region" description="Helical" evidence="18">
    <location>
        <begin position="51"/>
        <end position="73"/>
    </location>
</feature>
<comment type="similarity">
    <text evidence="3 16">Belongs to the CDP-alcohol phosphatidyltransferase class-I family.</text>
</comment>
<organism evidence="19 20">
    <name type="scientific">Thalassoglobus polymorphus</name>
    <dbReference type="NCBI Taxonomy" id="2527994"/>
    <lineage>
        <taxon>Bacteria</taxon>
        <taxon>Pseudomonadati</taxon>
        <taxon>Planctomycetota</taxon>
        <taxon>Planctomycetia</taxon>
        <taxon>Planctomycetales</taxon>
        <taxon>Planctomycetaceae</taxon>
        <taxon>Thalassoglobus</taxon>
    </lineage>
</organism>
<keyword evidence="20" id="KW-1185">Reference proteome</keyword>
<dbReference type="InterPro" id="IPR048254">
    <property type="entry name" value="CDP_ALCOHOL_P_TRANSF_CS"/>
</dbReference>
<gene>
    <name evidence="19" type="primary">pgsA</name>
    <name evidence="19" type="ORF">Mal48_17620</name>
</gene>